<dbReference type="NCBIfam" id="NF009806">
    <property type="entry name" value="PRK13290.1"/>
    <property type="match status" value="1"/>
</dbReference>
<accession>A0ABS7QUY9</accession>
<dbReference type="Gene3D" id="2.60.120.10">
    <property type="entry name" value="Jelly Rolls"/>
    <property type="match status" value="1"/>
</dbReference>
<comment type="caution">
    <text evidence="8">The sequence shown here is derived from an EMBL/GenBank/DDBJ whole genome shotgun (WGS) entry which is preliminary data.</text>
</comment>
<evidence type="ECO:0000256" key="5">
    <source>
        <dbReference type="ARBA" id="ARBA00023239"/>
    </source>
</evidence>
<dbReference type="EMBL" id="JAINVZ010000013">
    <property type="protein sequence ID" value="MBY8887021.1"/>
    <property type="molecule type" value="Genomic_DNA"/>
</dbReference>
<dbReference type="SUPFAM" id="SSF51182">
    <property type="entry name" value="RmlC-like cupins"/>
    <property type="match status" value="1"/>
</dbReference>
<comment type="catalytic activity">
    <reaction evidence="7">
        <text>(2S)-4-acetamido-2-aminobutanoate = L-ectoine + H2O</text>
        <dbReference type="Rhea" id="RHEA:17281"/>
        <dbReference type="ChEBI" id="CHEBI:15377"/>
        <dbReference type="ChEBI" id="CHEBI:58515"/>
        <dbReference type="ChEBI" id="CHEBI:58929"/>
        <dbReference type="EC" id="4.2.1.108"/>
    </reaction>
</comment>
<evidence type="ECO:0000313" key="8">
    <source>
        <dbReference type="EMBL" id="MBY8887021.1"/>
    </source>
</evidence>
<protein>
    <recommendedName>
        <fullName evidence="4">L-ectoine synthase</fullName>
        <ecNumber evidence="3">4.2.1.108</ecNumber>
    </recommendedName>
    <alternativeName>
        <fullName evidence="6">N-acetyldiaminobutyrate dehydratase</fullName>
    </alternativeName>
</protein>
<comment type="pathway">
    <text evidence="1">Amine and polyamine biosynthesis; ectoine biosynthesis; L-ectoine from L-aspartate 4-semialdehyde: step 3/3.</text>
</comment>
<dbReference type="CDD" id="cd06978">
    <property type="entry name" value="cupin_EctC"/>
    <property type="match status" value="1"/>
</dbReference>
<evidence type="ECO:0000256" key="6">
    <source>
        <dbReference type="ARBA" id="ARBA00033271"/>
    </source>
</evidence>
<dbReference type="InterPro" id="IPR010462">
    <property type="entry name" value="Ectoine_synth"/>
</dbReference>
<name>A0ABS7QUY9_9ACTN</name>
<evidence type="ECO:0000256" key="3">
    <source>
        <dbReference type="ARBA" id="ARBA00013192"/>
    </source>
</evidence>
<dbReference type="Pfam" id="PF06339">
    <property type="entry name" value="Ectoine_synth"/>
    <property type="match status" value="1"/>
</dbReference>
<dbReference type="Proteomes" id="UP001198565">
    <property type="component" value="Unassembled WGS sequence"/>
</dbReference>
<dbReference type="EC" id="4.2.1.108" evidence="3"/>
<reference evidence="8 9" key="1">
    <citation type="submission" date="2021-08" db="EMBL/GenBank/DDBJ databases">
        <title>Streptomyces sp. PTM05 isolated from lichen.</title>
        <authorList>
            <person name="Somphong A."/>
            <person name="Phongsopitanun W."/>
            <person name="Tanasupawat S."/>
        </authorList>
    </citation>
    <scope>NUCLEOTIDE SEQUENCE [LARGE SCALE GENOMIC DNA]</scope>
    <source>
        <strain evidence="8 9">Ptm05</strain>
    </source>
</reference>
<evidence type="ECO:0000256" key="4">
    <source>
        <dbReference type="ARBA" id="ARBA00019707"/>
    </source>
</evidence>
<organism evidence="8 9">
    <name type="scientific">Streptantibioticus parmotrematis</name>
    <dbReference type="NCBI Taxonomy" id="2873249"/>
    <lineage>
        <taxon>Bacteria</taxon>
        <taxon>Bacillati</taxon>
        <taxon>Actinomycetota</taxon>
        <taxon>Actinomycetes</taxon>
        <taxon>Kitasatosporales</taxon>
        <taxon>Streptomycetaceae</taxon>
        <taxon>Streptantibioticus</taxon>
    </lineage>
</organism>
<dbReference type="PANTHER" id="PTHR39289:SF1">
    <property type="entry name" value="L-ECTOINE SYNTHASE"/>
    <property type="match status" value="1"/>
</dbReference>
<proteinExistence type="inferred from homology"/>
<dbReference type="PANTHER" id="PTHR39289">
    <property type="match status" value="1"/>
</dbReference>
<evidence type="ECO:0000313" key="9">
    <source>
        <dbReference type="Proteomes" id="UP001198565"/>
    </source>
</evidence>
<dbReference type="RefSeq" id="WP_222979782.1">
    <property type="nucleotide sequence ID" value="NZ_JAINVZ010000013.1"/>
</dbReference>
<evidence type="ECO:0000256" key="2">
    <source>
        <dbReference type="ARBA" id="ARBA00009637"/>
    </source>
</evidence>
<evidence type="ECO:0000256" key="1">
    <source>
        <dbReference type="ARBA" id="ARBA00005181"/>
    </source>
</evidence>
<dbReference type="InterPro" id="IPR014710">
    <property type="entry name" value="RmlC-like_jellyroll"/>
</dbReference>
<keyword evidence="5" id="KW-0456">Lyase</keyword>
<gene>
    <name evidence="8" type="ORF">K7472_19500</name>
</gene>
<evidence type="ECO:0000256" key="7">
    <source>
        <dbReference type="ARBA" id="ARBA00048714"/>
    </source>
</evidence>
<dbReference type="InterPro" id="IPR011051">
    <property type="entry name" value="RmlC_Cupin_sf"/>
</dbReference>
<comment type="similarity">
    <text evidence="2">Belongs to the ectoine synthase family.</text>
</comment>
<sequence>MIIRSLSEAKSVEWGSGVSRRLLLAADGMGFTVADTTARPGTVSKMEYSRHLEAVYCLEGRAELIDSEGRTHVIEPGVMYALDKNDAHTIVADAEKGLRAICVFTPALEGPERHDLDESTFSHY</sequence>
<keyword evidence="9" id="KW-1185">Reference proteome</keyword>